<dbReference type="GO" id="GO:0005576">
    <property type="term" value="C:extracellular region"/>
    <property type="evidence" value="ECO:0007669"/>
    <property type="project" value="UniProtKB-SubCell"/>
</dbReference>
<feature type="region of interest" description="Disordered" evidence="1">
    <location>
        <begin position="326"/>
        <end position="347"/>
    </location>
</feature>
<evidence type="ECO:0000313" key="6">
    <source>
        <dbReference type="EMBL" id="TNM85148.1"/>
    </source>
</evidence>
<comment type="caution">
    <text evidence="6">The sequence shown here is derived from an EMBL/GenBank/DDBJ whole genome shotgun (WGS) entry which is preliminary data.</text>
</comment>
<dbReference type="EMBL" id="SWLE01000022">
    <property type="protein sequence ID" value="TNM85148.1"/>
    <property type="molecule type" value="Genomic_DNA"/>
</dbReference>
<evidence type="ECO:0000313" key="7">
    <source>
        <dbReference type="Proteomes" id="UP000516260"/>
    </source>
</evidence>
<protein>
    <submittedName>
        <fullName evidence="6">Uncharacterized protein</fullName>
    </submittedName>
</protein>
<feature type="signal peptide" evidence="2">
    <location>
        <begin position="1"/>
        <end position="19"/>
    </location>
</feature>
<dbReference type="Pfam" id="PF23560">
    <property type="entry name" value="GBD_Hemicentin"/>
    <property type="match status" value="1"/>
</dbReference>
<name>A0A4Z2B0R4_9TELE</name>
<keyword evidence="7" id="KW-1185">Reference proteome</keyword>
<accession>A0A4Z2B0R4</accession>
<dbReference type="PANTHER" id="PTHR14905:SF18">
    <property type="entry name" value="VON WILLEBRAND FACTOR A DOMAIN-CONTAINING 10, TANDEM DUPLICATE 1-RELATED"/>
    <property type="match status" value="1"/>
</dbReference>
<dbReference type="PANTHER" id="PTHR14905">
    <property type="entry name" value="NG37"/>
    <property type="match status" value="1"/>
</dbReference>
<gene>
    <name evidence="6" type="ORF">fugu_009326</name>
</gene>
<feature type="domain" description="Hemicentin/VWA7 galactose-binding" evidence="3">
    <location>
        <begin position="335"/>
        <end position="393"/>
    </location>
</feature>
<evidence type="ECO:0000256" key="2">
    <source>
        <dbReference type="SAM" id="SignalP"/>
    </source>
</evidence>
<evidence type="ECO:0000259" key="3">
    <source>
        <dbReference type="Pfam" id="PF23560"/>
    </source>
</evidence>
<dbReference type="Pfam" id="PF25107">
    <property type="entry name" value="VWA7_N"/>
    <property type="match status" value="1"/>
</dbReference>
<feature type="domain" description="VWA7 Ig-like" evidence="4">
    <location>
        <begin position="508"/>
        <end position="607"/>
    </location>
</feature>
<sequence length="725" mass="77048">MSSGSAAIVLLLLCAGADGFGIVPSDSLNHQEITERAILDRTVEVCRALALAEGTDFTAPQQPYTAGAVAVACGVPKSTKSFRKAITLITLNNVKIDLRFAFNGSYHFDEEMFVQGRKIITDGIMAVKASNKEGNYEAAREKLGAIFHPLQVLNGILKCQYLLRENVHTSAAKSRATCRNCDGDDCSRNILEDILKENVLTSGYFGVVPLVSTKPKEFGPLIKTTDPEVFKGLFKTLSASGGGDNQELSLSALQVNFMISGSSEANRRKRRHAQLQSKITGSDAQLYKELARASGGQAIEVATADLAAAIGLVTRLSSSASLVTPRKSEVGEVPLPDLSGESQQSNDTAGSLITAAASVGNYMNVQLKSQAGQWSVKIMSTNPYTLRVIGESTLDFLFDFVEMSQGPLEAFAALETRPRSGVNVSLLLTVSGNDSITLTEVSLVKLLGSEEMDGVVKPQESGSFLVEFEAPPSAEFVVRVKGQRDGATTKASANFQRVTSTSFRASNLTITADSNGVMTPGTPFSVPFSVKSYVLEGNFTVRATNSRLFDATYPTSLNLTAGGSANGTVTITPPVNTTSGTDVTLTIEVEAPGGQDTNYAVLRFSVIKPVTDVTPPVCQLISRHATCPKNCNSSRWTLSLRVSDEAGGTGVANVTLKTGNGTLDTTYGDITLVSYNASCCAPKVVLRVTDRAGNEGTCSYSLSSRIMPSLWVSLVTLVLGLLIKR</sequence>
<dbReference type="AlphaFoldDB" id="A0A4Z2B0R4"/>
<feature type="domain" description="VWA7 N-terminal" evidence="5">
    <location>
        <begin position="65"/>
        <end position="216"/>
    </location>
</feature>
<reference evidence="6 7" key="1">
    <citation type="submission" date="2019-04" db="EMBL/GenBank/DDBJ databases">
        <title>The sequence and de novo assembly of Takifugu bimaculatus genome using PacBio and Hi-C technologies.</title>
        <authorList>
            <person name="Xu P."/>
            <person name="Liu B."/>
            <person name="Zhou Z."/>
        </authorList>
    </citation>
    <scope>NUCLEOTIDE SEQUENCE [LARGE SCALE GENOMIC DNA]</scope>
    <source>
        <strain evidence="6">TB-2018</strain>
        <tissue evidence="6">Muscle</tissue>
    </source>
</reference>
<evidence type="ECO:0000259" key="4">
    <source>
        <dbReference type="Pfam" id="PF23619"/>
    </source>
</evidence>
<dbReference type="Pfam" id="PF23619">
    <property type="entry name" value="Ig_VWA7"/>
    <property type="match status" value="1"/>
</dbReference>
<evidence type="ECO:0000256" key="1">
    <source>
        <dbReference type="SAM" id="MobiDB-lite"/>
    </source>
</evidence>
<dbReference type="InterPro" id="IPR057615">
    <property type="entry name" value="Ig_VWA7"/>
</dbReference>
<dbReference type="InterPro" id="IPR056475">
    <property type="entry name" value="GBD_Hemicentin/VWA7"/>
</dbReference>
<feature type="chain" id="PRO_5021226225" evidence="2">
    <location>
        <begin position="20"/>
        <end position="725"/>
    </location>
</feature>
<dbReference type="Proteomes" id="UP000516260">
    <property type="component" value="Chromosome 9"/>
</dbReference>
<keyword evidence="2" id="KW-0732">Signal</keyword>
<proteinExistence type="predicted"/>
<evidence type="ECO:0000259" key="5">
    <source>
        <dbReference type="Pfam" id="PF25107"/>
    </source>
</evidence>
<organism evidence="6 7">
    <name type="scientific">Takifugu bimaculatus</name>
    <dbReference type="NCBI Taxonomy" id="433685"/>
    <lineage>
        <taxon>Eukaryota</taxon>
        <taxon>Metazoa</taxon>
        <taxon>Chordata</taxon>
        <taxon>Craniata</taxon>
        <taxon>Vertebrata</taxon>
        <taxon>Euteleostomi</taxon>
        <taxon>Actinopterygii</taxon>
        <taxon>Neopterygii</taxon>
        <taxon>Teleostei</taxon>
        <taxon>Neoteleostei</taxon>
        <taxon>Acanthomorphata</taxon>
        <taxon>Eupercaria</taxon>
        <taxon>Tetraodontiformes</taxon>
        <taxon>Tetradontoidea</taxon>
        <taxon>Tetraodontidae</taxon>
        <taxon>Takifugu</taxon>
    </lineage>
</organism>
<dbReference type="InterPro" id="IPR052577">
    <property type="entry name" value="VWA7"/>
</dbReference>
<dbReference type="InterPro" id="IPR056862">
    <property type="entry name" value="VWA7_N"/>
</dbReference>